<dbReference type="GO" id="GO:0008270">
    <property type="term" value="F:zinc ion binding"/>
    <property type="evidence" value="ECO:0007669"/>
    <property type="project" value="InterPro"/>
</dbReference>
<dbReference type="PANTHER" id="PTHR33877">
    <property type="entry name" value="SLL1193 PROTEIN"/>
    <property type="match status" value="1"/>
</dbReference>
<reference evidence="2 3" key="1">
    <citation type="submission" date="2020-07" db="EMBL/GenBank/DDBJ databases">
        <title>Draft genome and description of Microvirga mediterraneensis Marseille-Q2068 sp. nov.</title>
        <authorList>
            <person name="Boxberger M."/>
        </authorList>
    </citation>
    <scope>NUCLEOTIDE SEQUENCE [LARGE SCALE GENOMIC DNA]</scope>
    <source>
        <strain evidence="2 3">Marseille-Q2068</strain>
    </source>
</reference>
<dbReference type="Pfam" id="PF07120">
    <property type="entry name" value="DUF1376"/>
    <property type="match status" value="1"/>
</dbReference>
<dbReference type="InterPro" id="IPR010781">
    <property type="entry name" value="DUF1376"/>
</dbReference>
<dbReference type="GO" id="GO:0004519">
    <property type="term" value="F:endonuclease activity"/>
    <property type="evidence" value="ECO:0007669"/>
    <property type="project" value="InterPro"/>
</dbReference>
<dbReference type="SMART" id="SM00507">
    <property type="entry name" value="HNHc"/>
    <property type="match status" value="1"/>
</dbReference>
<dbReference type="InterPro" id="IPR002711">
    <property type="entry name" value="HNH"/>
</dbReference>
<evidence type="ECO:0000313" key="2">
    <source>
        <dbReference type="EMBL" id="MBA1156913.1"/>
    </source>
</evidence>
<organism evidence="2 3">
    <name type="scientific">Microvirga mediterraneensis</name>
    <dbReference type="NCBI Taxonomy" id="2754695"/>
    <lineage>
        <taxon>Bacteria</taxon>
        <taxon>Pseudomonadati</taxon>
        <taxon>Pseudomonadota</taxon>
        <taxon>Alphaproteobacteria</taxon>
        <taxon>Hyphomicrobiales</taxon>
        <taxon>Methylobacteriaceae</taxon>
        <taxon>Microvirga</taxon>
    </lineage>
</organism>
<dbReference type="Pfam" id="PF01844">
    <property type="entry name" value="HNH"/>
    <property type="match status" value="1"/>
</dbReference>
<dbReference type="InterPro" id="IPR052892">
    <property type="entry name" value="NA-targeting_endonuclease"/>
</dbReference>
<dbReference type="Proteomes" id="UP000572984">
    <property type="component" value="Unassembled WGS sequence"/>
</dbReference>
<comment type="caution">
    <text evidence="2">The sequence shown here is derived from an EMBL/GenBank/DDBJ whole genome shotgun (WGS) entry which is preliminary data.</text>
</comment>
<accession>A0A838BPQ4</accession>
<dbReference type="Gene3D" id="1.10.30.50">
    <property type="match status" value="1"/>
</dbReference>
<dbReference type="PANTHER" id="PTHR33877:SF2">
    <property type="entry name" value="OS07G0170200 PROTEIN"/>
    <property type="match status" value="1"/>
</dbReference>
<evidence type="ECO:0000313" key="3">
    <source>
        <dbReference type="Proteomes" id="UP000572984"/>
    </source>
</evidence>
<dbReference type="GO" id="GO:0003676">
    <property type="term" value="F:nucleic acid binding"/>
    <property type="evidence" value="ECO:0007669"/>
    <property type="project" value="InterPro"/>
</dbReference>
<evidence type="ECO:0000259" key="1">
    <source>
        <dbReference type="SMART" id="SM00507"/>
    </source>
</evidence>
<dbReference type="EMBL" id="JACDXJ010000001">
    <property type="protein sequence ID" value="MBA1156913.1"/>
    <property type="molecule type" value="Genomic_DNA"/>
</dbReference>
<dbReference type="RefSeq" id="WP_181052434.1">
    <property type="nucleotide sequence ID" value="NZ_JACDXJ010000001.1"/>
</dbReference>
<gene>
    <name evidence="2" type="ORF">H0S73_12325</name>
</gene>
<protein>
    <submittedName>
        <fullName evidence="2">DUF1376 domain-containing protein</fullName>
    </submittedName>
</protein>
<keyword evidence="3" id="KW-1185">Reference proteome</keyword>
<sequence>MSQYPSLPLFTDAYIADTAHLTNEEHGAYLRLLMFAWRSPDCALPDDDVKLARMLGLTAKKWASLKVAVMAFWRLEDGRWTTERWHMDVGVHPCRWDRGNWQAIREVILQRDGPVCRYCGDIEGPFDIDHIHPRARGGKNEPSNLTVACCSCNRSKGSRLISEWRQ</sequence>
<feature type="domain" description="HNH nuclease" evidence="1">
    <location>
        <begin position="103"/>
        <end position="154"/>
    </location>
</feature>
<name>A0A838BPQ4_9HYPH</name>
<dbReference type="InterPro" id="IPR003615">
    <property type="entry name" value="HNH_nuc"/>
</dbReference>
<dbReference type="AlphaFoldDB" id="A0A838BPQ4"/>
<proteinExistence type="predicted"/>
<dbReference type="CDD" id="cd00085">
    <property type="entry name" value="HNHc"/>
    <property type="match status" value="1"/>
</dbReference>